<keyword evidence="1" id="KW-1133">Transmembrane helix</keyword>
<organism evidence="2">
    <name type="scientific">Solanum chacoense</name>
    <name type="common">Chaco potato</name>
    <dbReference type="NCBI Taxonomy" id="4108"/>
    <lineage>
        <taxon>Eukaryota</taxon>
        <taxon>Viridiplantae</taxon>
        <taxon>Streptophyta</taxon>
        <taxon>Embryophyta</taxon>
        <taxon>Tracheophyta</taxon>
        <taxon>Spermatophyta</taxon>
        <taxon>Magnoliopsida</taxon>
        <taxon>eudicotyledons</taxon>
        <taxon>Gunneridae</taxon>
        <taxon>Pentapetalae</taxon>
        <taxon>asterids</taxon>
        <taxon>lamiids</taxon>
        <taxon>Solanales</taxon>
        <taxon>Solanaceae</taxon>
        <taxon>Solanoideae</taxon>
        <taxon>Solaneae</taxon>
        <taxon>Solanum</taxon>
    </lineage>
</organism>
<evidence type="ECO:0000313" key="2">
    <source>
        <dbReference type="EMBL" id="JAP07442.1"/>
    </source>
</evidence>
<reference evidence="2" key="1">
    <citation type="submission" date="2015-12" db="EMBL/GenBank/DDBJ databases">
        <title>Gene expression during late stages of embryo sac development: a critical building block for successful pollen-pistil interactions.</title>
        <authorList>
            <person name="Liu Y."/>
            <person name="Joly V."/>
            <person name="Sabar M."/>
            <person name="Matton D.P."/>
        </authorList>
    </citation>
    <scope>NUCLEOTIDE SEQUENCE</scope>
</reference>
<feature type="transmembrane region" description="Helical" evidence="1">
    <location>
        <begin position="6"/>
        <end position="28"/>
    </location>
</feature>
<keyword evidence="1" id="KW-0472">Membrane</keyword>
<feature type="non-terminal residue" evidence="2">
    <location>
        <position position="63"/>
    </location>
</feature>
<accession>A0A0V0GH55</accession>
<dbReference type="AlphaFoldDB" id="A0A0V0GH55"/>
<keyword evidence="1" id="KW-0812">Transmembrane</keyword>
<protein>
    <submittedName>
        <fullName evidence="2">Putative ovule protein</fullName>
    </submittedName>
</protein>
<name>A0A0V0GH55_SOLCH</name>
<evidence type="ECO:0000256" key="1">
    <source>
        <dbReference type="SAM" id="Phobius"/>
    </source>
</evidence>
<dbReference type="EMBL" id="GEDG01038736">
    <property type="protein sequence ID" value="JAP07442.1"/>
    <property type="molecule type" value="Transcribed_RNA"/>
</dbReference>
<sequence>MKSDSFAELIFLFTTVTAFCSLESRFAYKNLHNHRIQLLTLSQLIPINLSMLLSARQKGESAY</sequence>
<proteinExistence type="predicted"/>